<keyword evidence="1" id="KW-0378">Hydrolase</keyword>
<feature type="compositionally biased region" description="Pro residues" evidence="2">
    <location>
        <begin position="364"/>
        <end position="373"/>
    </location>
</feature>
<dbReference type="EC" id="3.1.3.16" evidence="1"/>
<dbReference type="InterPro" id="IPR006186">
    <property type="entry name" value="Ser/Thr-sp_prot-phosphatase"/>
</dbReference>
<evidence type="ECO:0000313" key="5">
    <source>
        <dbReference type="EMBL" id="CAG9105366.1"/>
    </source>
</evidence>
<evidence type="ECO:0000313" key="7">
    <source>
        <dbReference type="Proteomes" id="UP000659654"/>
    </source>
</evidence>
<dbReference type="SMART" id="SM00156">
    <property type="entry name" value="PP2Ac"/>
    <property type="match status" value="1"/>
</dbReference>
<dbReference type="PROSITE" id="PS00125">
    <property type="entry name" value="SER_THR_PHOSPHATASE"/>
    <property type="match status" value="1"/>
</dbReference>
<dbReference type="PANTHER" id="PTHR11668">
    <property type="entry name" value="SERINE/THREONINE PROTEIN PHOSPHATASE"/>
    <property type="match status" value="1"/>
</dbReference>
<accession>A0A1I7RUW3</accession>
<dbReference type="SUPFAM" id="SSF56300">
    <property type="entry name" value="Metallo-dependent phosphatases"/>
    <property type="match status" value="1"/>
</dbReference>
<gene>
    <name evidence="4" type="ORF">BXYJ_LOCUS5871</name>
</gene>
<dbReference type="GO" id="GO:0005634">
    <property type="term" value="C:nucleus"/>
    <property type="evidence" value="ECO:0007669"/>
    <property type="project" value="TreeGrafter"/>
</dbReference>
<dbReference type="PANTHER" id="PTHR11668:SF285">
    <property type="entry name" value="SERINE_THREONINE-PROTEIN PHOSPHATASE-RELATED"/>
    <property type="match status" value="1"/>
</dbReference>
<dbReference type="PRINTS" id="PR00114">
    <property type="entry name" value="STPHPHTASE"/>
</dbReference>
<dbReference type="WBParaSite" id="BXY_0452400.1">
    <property type="protein sequence ID" value="BXY_0452400.1"/>
    <property type="gene ID" value="BXY_0452400"/>
</dbReference>
<dbReference type="GO" id="GO:0004722">
    <property type="term" value="F:protein serine/threonine phosphatase activity"/>
    <property type="evidence" value="ECO:0007669"/>
    <property type="project" value="UniProtKB-EC"/>
</dbReference>
<feature type="compositionally biased region" description="Polar residues" evidence="2">
    <location>
        <begin position="342"/>
        <end position="360"/>
    </location>
</feature>
<organism evidence="6 8">
    <name type="scientific">Bursaphelenchus xylophilus</name>
    <name type="common">Pinewood nematode worm</name>
    <name type="synonym">Aphelenchoides xylophilus</name>
    <dbReference type="NCBI Taxonomy" id="6326"/>
    <lineage>
        <taxon>Eukaryota</taxon>
        <taxon>Metazoa</taxon>
        <taxon>Ecdysozoa</taxon>
        <taxon>Nematoda</taxon>
        <taxon>Chromadorea</taxon>
        <taxon>Rhabditida</taxon>
        <taxon>Tylenchina</taxon>
        <taxon>Tylenchomorpha</taxon>
        <taxon>Aphelenchoidea</taxon>
        <taxon>Aphelenchoididae</taxon>
        <taxon>Bursaphelenchus</taxon>
    </lineage>
</organism>
<dbReference type="InterPro" id="IPR004843">
    <property type="entry name" value="Calcineurin-like_PHP"/>
</dbReference>
<dbReference type="Proteomes" id="UP000095284">
    <property type="component" value="Unplaced"/>
</dbReference>
<feature type="domain" description="Serine/threonine specific protein phosphatases" evidence="3">
    <location>
        <begin position="121"/>
        <end position="126"/>
    </location>
</feature>
<feature type="compositionally biased region" description="Basic and acidic residues" evidence="2">
    <location>
        <begin position="319"/>
        <end position="328"/>
    </location>
</feature>
<evidence type="ECO:0000313" key="6">
    <source>
        <dbReference type="Proteomes" id="UP000095284"/>
    </source>
</evidence>
<dbReference type="EMBL" id="CAJFDI010000003">
    <property type="protein sequence ID" value="CAD5219823.1"/>
    <property type="molecule type" value="Genomic_DNA"/>
</dbReference>
<reference evidence="5" key="2">
    <citation type="submission" date="2020-08" db="EMBL/GenBank/DDBJ databases">
        <authorList>
            <person name="Kikuchi T."/>
        </authorList>
    </citation>
    <scope>NUCLEOTIDE SEQUENCE</scope>
    <source>
        <strain evidence="4">Ka4C1</strain>
    </source>
</reference>
<comment type="similarity">
    <text evidence="1">Belongs to the PPP phosphatase family.</text>
</comment>
<protein>
    <recommendedName>
        <fullName evidence="1">Serine/threonine-protein phosphatase</fullName>
        <ecNumber evidence="1">3.1.3.16</ecNumber>
    </recommendedName>
</protein>
<feature type="compositionally biased region" description="Low complexity" evidence="2">
    <location>
        <begin position="455"/>
        <end position="493"/>
    </location>
</feature>
<dbReference type="GO" id="GO:0005737">
    <property type="term" value="C:cytoplasm"/>
    <property type="evidence" value="ECO:0007669"/>
    <property type="project" value="TreeGrafter"/>
</dbReference>
<dbReference type="EMBL" id="CAJFCV020000003">
    <property type="protein sequence ID" value="CAG9105366.1"/>
    <property type="molecule type" value="Genomic_DNA"/>
</dbReference>
<feature type="region of interest" description="Disordered" evidence="2">
    <location>
        <begin position="319"/>
        <end position="501"/>
    </location>
</feature>
<keyword evidence="7" id="KW-1185">Reference proteome</keyword>
<dbReference type="Pfam" id="PF00149">
    <property type="entry name" value="Metallophos"/>
    <property type="match status" value="1"/>
</dbReference>
<name>A0A1I7RUW3_BURXY</name>
<comment type="catalytic activity">
    <reaction evidence="1">
        <text>O-phospho-L-threonyl-[protein] + H2O = L-threonyl-[protein] + phosphate</text>
        <dbReference type="Rhea" id="RHEA:47004"/>
        <dbReference type="Rhea" id="RHEA-COMP:11060"/>
        <dbReference type="Rhea" id="RHEA-COMP:11605"/>
        <dbReference type="ChEBI" id="CHEBI:15377"/>
        <dbReference type="ChEBI" id="CHEBI:30013"/>
        <dbReference type="ChEBI" id="CHEBI:43474"/>
        <dbReference type="ChEBI" id="CHEBI:61977"/>
        <dbReference type="EC" id="3.1.3.16"/>
    </reaction>
</comment>
<evidence type="ECO:0000313" key="8">
    <source>
        <dbReference type="WBParaSite" id="BXY_0452400.1"/>
    </source>
</evidence>
<evidence type="ECO:0000256" key="1">
    <source>
        <dbReference type="RuleBase" id="RU004273"/>
    </source>
</evidence>
<proteinExistence type="inferred from homology"/>
<feature type="compositionally biased region" description="Gly residues" evidence="2">
    <location>
        <begin position="405"/>
        <end position="416"/>
    </location>
</feature>
<dbReference type="InterPro" id="IPR050341">
    <property type="entry name" value="PP1_catalytic_subunit"/>
</dbReference>
<dbReference type="InterPro" id="IPR029052">
    <property type="entry name" value="Metallo-depent_PP-like"/>
</dbReference>
<dbReference type="eggNOG" id="KOG0374">
    <property type="taxonomic scope" value="Eukaryota"/>
</dbReference>
<evidence type="ECO:0000259" key="3">
    <source>
        <dbReference type="PROSITE" id="PS00125"/>
    </source>
</evidence>
<evidence type="ECO:0000256" key="2">
    <source>
        <dbReference type="SAM" id="MobiDB-lite"/>
    </source>
</evidence>
<dbReference type="SMR" id="A0A1I7RUW3"/>
<dbReference type="AlphaFoldDB" id="A0A1I7RUW3"/>
<evidence type="ECO:0000313" key="4">
    <source>
        <dbReference type="EMBL" id="CAD5219823.1"/>
    </source>
</evidence>
<dbReference type="Gene3D" id="3.60.21.10">
    <property type="match status" value="1"/>
</dbReference>
<dbReference type="OrthoDB" id="5865511at2759"/>
<feature type="compositionally biased region" description="Pro residues" evidence="2">
    <location>
        <begin position="443"/>
        <end position="454"/>
    </location>
</feature>
<reference evidence="8" key="1">
    <citation type="submission" date="2016-11" db="UniProtKB">
        <authorList>
            <consortium name="WormBaseParasite"/>
        </authorList>
    </citation>
    <scope>IDENTIFICATION</scope>
</reference>
<dbReference type="Proteomes" id="UP000582659">
    <property type="component" value="Unassembled WGS sequence"/>
</dbReference>
<dbReference type="Proteomes" id="UP000659654">
    <property type="component" value="Unassembled WGS sequence"/>
</dbReference>
<sequence>MAAAATEEMFRGLVARVIRRLERDKHMDGFTDDELVYILDRTYEHLKPMPAMVEMKAPLVIFGDIHGQLADFQRFLNLVERPPLTRFLCLGDYVDRCRHSMEVTMLLFCYQLRFPNDVTLLRGNHECAKMNRGYGFYEECRRKRSVFVWKKFQRCFNELPLSALVNNRILAMHGGISPDIKNWDSLKKLQKPRTNLECDIGIPLDLMWADPTQDTCGSGWQYNKVRNASWMFGNDVIREFCELLDIDLIVRAHEVTPDGHQFTGDKNQVCTVFSAPNYCGVDGNCASIMKVSEKLEISFVTLKPKLDLNLLSPDRRAELAKQTSHEVKSPMPIGHKAGSPPQKANSKEGASTPSSDNTVSAGMPTPPATPARTPPKDKDQESLKTSIHIPINSCEKSGAMEPGNHGNGGGPGGGLGGKRDEKEPPVRSQVPPPSSQPVQSAAPPAPPNPSPAPVQPAQNSQNATTASPAPSSGSQATAGSSSNLSLTSLGSSAYENSKSNS</sequence>